<protein>
    <submittedName>
        <fullName evidence="1">Uncharacterized protein</fullName>
    </submittedName>
</protein>
<name>A0A179SXF1_9BACI</name>
<gene>
    <name evidence="1" type="ORF">A6K24_03085</name>
</gene>
<keyword evidence="2" id="KW-1185">Reference proteome</keyword>
<organism evidence="1 2">
    <name type="scientific">Metabacillus litoralis</name>
    <dbReference type="NCBI Taxonomy" id="152268"/>
    <lineage>
        <taxon>Bacteria</taxon>
        <taxon>Bacillati</taxon>
        <taxon>Bacillota</taxon>
        <taxon>Bacilli</taxon>
        <taxon>Bacillales</taxon>
        <taxon>Bacillaceae</taxon>
        <taxon>Metabacillus</taxon>
    </lineage>
</organism>
<sequence>MKRLLALVFILIGMTGCVEDKPRPEGNVILVPLHVTNVSNDVVEVVSQSQLASLNIKHYVRNKDVYVECYIPNFSFKEKGGNKVSGEGHIEVSVDGKKIDDMNTAAFIVKGLDRGVHEMMVEVVHNDSTTYDLKKIWTVSIQ</sequence>
<dbReference type="RefSeq" id="WP_083964569.1">
    <property type="nucleotide sequence ID" value="NZ_LWSG01000012.1"/>
</dbReference>
<accession>A0A179SXF1</accession>
<evidence type="ECO:0000313" key="2">
    <source>
        <dbReference type="Proteomes" id="UP000078534"/>
    </source>
</evidence>
<dbReference type="AlphaFoldDB" id="A0A179SXF1"/>
<reference evidence="2" key="1">
    <citation type="submission" date="2016-04" db="EMBL/GenBank/DDBJ databases">
        <authorList>
            <person name="Lyu Z."/>
            <person name="Lyu W."/>
        </authorList>
    </citation>
    <scope>NUCLEOTIDE SEQUENCE [LARGE SCALE GENOMIC DNA]</scope>
    <source>
        <strain evidence="2">C44</strain>
    </source>
</reference>
<dbReference type="EMBL" id="LWSG01000012">
    <property type="protein sequence ID" value="OAS86506.1"/>
    <property type="molecule type" value="Genomic_DNA"/>
</dbReference>
<comment type="caution">
    <text evidence="1">The sequence shown here is derived from an EMBL/GenBank/DDBJ whole genome shotgun (WGS) entry which is preliminary data.</text>
</comment>
<dbReference type="OrthoDB" id="2968672at2"/>
<dbReference type="Proteomes" id="UP000078534">
    <property type="component" value="Unassembled WGS sequence"/>
</dbReference>
<proteinExistence type="predicted"/>
<dbReference type="PROSITE" id="PS51257">
    <property type="entry name" value="PROKAR_LIPOPROTEIN"/>
    <property type="match status" value="1"/>
</dbReference>
<evidence type="ECO:0000313" key="1">
    <source>
        <dbReference type="EMBL" id="OAS86506.1"/>
    </source>
</evidence>
<dbReference type="STRING" id="152268.A6K24_03085"/>